<name>A0A843A9V0_9CREN</name>
<dbReference type="GO" id="GO:0002161">
    <property type="term" value="F:aminoacyl-tRNA deacylase activity"/>
    <property type="evidence" value="ECO:0007669"/>
    <property type="project" value="InterPro"/>
</dbReference>
<protein>
    <submittedName>
        <fullName evidence="2">YbaK/EbsC family protein</fullName>
    </submittedName>
</protein>
<reference evidence="2" key="1">
    <citation type="submission" date="2020-10" db="EMBL/GenBank/DDBJ databases">
        <title>Fervidococcus fontis strain 3639Fd - the first crenarchaeon capable of growth on lipids.</title>
        <authorList>
            <person name="Kochetkova T.V."/>
            <person name="Elcheninov A.G."/>
            <person name="Toschakov S.V."/>
            <person name="Kublanov I.V."/>
        </authorList>
    </citation>
    <scope>NUCLEOTIDE SEQUENCE</scope>
    <source>
        <strain evidence="2">3639Fd</strain>
    </source>
</reference>
<dbReference type="PANTHER" id="PTHR30411">
    <property type="entry name" value="CYTOPLASMIC PROTEIN"/>
    <property type="match status" value="1"/>
</dbReference>
<dbReference type="OMA" id="AKTICLR"/>
<evidence type="ECO:0000259" key="1">
    <source>
        <dbReference type="Pfam" id="PF04073"/>
    </source>
</evidence>
<sequence length="147" mass="16619">MNYEVIDNLKVEVLEFSGTVETVEKASLLSGEPREKIAKTLLFKLNNEYVVFIVRGDRKVDYIKANDILGTKPQLASPEDVKRILGTEPGAVSPIDRQIKKLKIFLDPKILEEEYILCGGGSKNKLYKVKTSDLISYLNPNMLDIFK</sequence>
<dbReference type="AlphaFoldDB" id="A0A843A9V0"/>
<dbReference type="SUPFAM" id="SSF55826">
    <property type="entry name" value="YbaK/ProRS associated domain"/>
    <property type="match status" value="1"/>
</dbReference>
<dbReference type="Gene3D" id="3.90.960.10">
    <property type="entry name" value="YbaK/aminoacyl-tRNA synthetase-associated domain"/>
    <property type="match status" value="1"/>
</dbReference>
<dbReference type="Pfam" id="PF04073">
    <property type="entry name" value="tRNA_edit"/>
    <property type="match status" value="1"/>
</dbReference>
<organism evidence="2 3">
    <name type="scientific">Fervidicoccus fontis</name>
    <dbReference type="NCBI Taxonomy" id="683846"/>
    <lineage>
        <taxon>Archaea</taxon>
        <taxon>Thermoproteota</taxon>
        <taxon>Thermoprotei</taxon>
        <taxon>Fervidicoccales</taxon>
        <taxon>Fervidicoccaceae</taxon>
        <taxon>Fervidicoccus</taxon>
    </lineage>
</organism>
<feature type="domain" description="YbaK/aminoacyl-tRNA synthetase-associated" evidence="1">
    <location>
        <begin position="20"/>
        <end position="135"/>
    </location>
</feature>
<dbReference type="RefSeq" id="WP_014558371.1">
    <property type="nucleotide sequence ID" value="NZ_JADEZV010000001.1"/>
</dbReference>
<gene>
    <name evidence="2" type="ORF">IOK49_00665</name>
</gene>
<dbReference type="InterPro" id="IPR036754">
    <property type="entry name" value="YbaK/aa-tRNA-synt-asso_dom_sf"/>
</dbReference>
<dbReference type="EMBL" id="JADEZV010000001">
    <property type="protein sequence ID" value="MBE9390602.1"/>
    <property type="molecule type" value="Genomic_DNA"/>
</dbReference>
<comment type="caution">
    <text evidence="2">The sequence shown here is derived from an EMBL/GenBank/DDBJ whole genome shotgun (WGS) entry which is preliminary data.</text>
</comment>
<dbReference type="PANTHER" id="PTHR30411:SF1">
    <property type="entry name" value="CYTOPLASMIC PROTEIN"/>
    <property type="match status" value="1"/>
</dbReference>
<dbReference type="CDD" id="cd04332">
    <property type="entry name" value="YbaK_like"/>
    <property type="match status" value="1"/>
</dbReference>
<dbReference type="Proteomes" id="UP000652307">
    <property type="component" value="Unassembled WGS sequence"/>
</dbReference>
<dbReference type="InterPro" id="IPR007214">
    <property type="entry name" value="YbaK/aa-tRNA-synth-assoc-dom"/>
</dbReference>
<proteinExistence type="predicted"/>
<dbReference type="GeneID" id="12450336"/>
<evidence type="ECO:0000313" key="2">
    <source>
        <dbReference type="EMBL" id="MBE9390602.1"/>
    </source>
</evidence>
<evidence type="ECO:0000313" key="3">
    <source>
        <dbReference type="Proteomes" id="UP000652307"/>
    </source>
</evidence>
<accession>A0A843A9V0</accession>